<protein>
    <submittedName>
        <fullName evidence="3">Uncharacterized protein LOC111115403</fullName>
    </submittedName>
</protein>
<feature type="chain" id="PRO_5034522309" evidence="1">
    <location>
        <begin position="22"/>
        <end position="111"/>
    </location>
</feature>
<dbReference type="GeneID" id="111115403"/>
<sequence>MATVSVLLCLSFLLVLQLSQCYRPRECFPPPCARPPENCRQEFVYEYINGQRCPVACKLVCECPQPSQQSLEFCRNTDPFCFAQKDFIELPNGKRCFNGCILACQGAPSGQ</sequence>
<keyword evidence="2" id="KW-1185">Reference proteome</keyword>
<dbReference type="OrthoDB" id="6192486at2759"/>
<dbReference type="KEGG" id="cvn:111115403"/>
<feature type="signal peptide" evidence="1">
    <location>
        <begin position="1"/>
        <end position="21"/>
    </location>
</feature>
<gene>
    <name evidence="3" type="primary">LOC111115403</name>
</gene>
<evidence type="ECO:0000256" key="1">
    <source>
        <dbReference type="SAM" id="SignalP"/>
    </source>
</evidence>
<proteinExistence type="predicted"/>
<dbReference type="RefSeq" id="XP_022309831.1">
    <property type="nucleotide sequence ID" value="XM_022454123.1"/>
</dbReference>
<reference evidence="3" key="1">
    <citation type="submission" date="2025-08" db="UniProtKB">
        <authorList>
            <consortium name="RefSeq"/>
        </authorList>
    </citation>
    <scope>IDENTIFICATION</scope>
    <source>
        <tissue evidence="3">Whole sample</tissue>
    </source>
</reference>
<evidence type="ECO:0000313" key="2">
    <source>
        <dbReference type="Proteomes" id="UP000694844"/>
    </source>
</evidence>
<keyword evidence="1" id="KW-0732">Signal</keyword>
<dbReference type="AlphaFoldDB" id="A0A8B8C4G5"/>
<accession>A0A8B8C4G5</accession>
<evidence type="ECO:0000313" key="3">
    <source>
        <dbReference type="RefSeq" id="XP_022309831.1"/>
    </source>
</evidence>
<organism evidence="2 3">
    <name type="scientific">Crassostrea virginica</name>
    <name type="common">Eastern oyster</name>
    <dbReference type="NCBI Taxonomy" id="6565"/>
    <lineage>
        <taxon>Eukaryota</taxon>
        <taxon>Metazoa</taxon>
        <taxon>Spiralia</taxon>
        <taxon>Lophotrochozoa</taxon>
        <taxon>Mollusca</taxon>
        <taxon>Bivalvia</taxon>
        <taxon>Autobranchia</taxon>
        <taxon>Pteriomorphia</taxon>
        <taxon>Ostreida</taxon>
        <taxon>Ostreoidea</taxon>
        <taxon>Ostreidae</taxon>
        <taxon>Crassostrea</taxon>
    </lineage>
</organism>
<dbReference type="Proteomes" id="UP000694844">
    <property type="component" value="Chromosome 9"/>
</dbReference>
<name>A0A8B8C4G5_CRAVI</name>